<dbReference type="PANTHER" id="PTHR32170:SF3">
    <property type="entry name" value="PROTEASOME ACTIVATOR COMPLEX SUBUNIT 4"/>
    <property type="match status" value="1"/>
</dbReference>
<feature type="domain" description="Proteasome activator complex subunit 4-like HEAT repeat-like" evidence="11">
    <location>
        <begin position="919"/>
        <end position="1191"/>
    </location>
</feature>
<dbReference type="InterPro" id="IPR055455">
    <property type="entry name" value="HEAT_PSME4"/>
</dbReference>
<keyword evidence="7" id="KW-0234">DNA repair</keyword>
<evidence type="ECO:0000256" key="4">
    <source>
        <dbReference type="ARBA" id="ARBA00022490"/>
    </source>
</evidence>
<organism evidence="12 13">
    <name type="scientific">Molorchus minor</name>
    <dbReference type="NCBI Taxonomy" id="1323400"/>
    <lineage>
        <taxon>Eukaryota</taxon>
        <taxon>Metazoa</taxon>
        <taxon>Ecdysozoa</taxon>
        <taxon>Arthropoda</taxon>
        <taxon>Hexapoda</taxon>
        <taxon>Insecta</taxon>
        <taxon>Pterygota</taxon>
        <taxon>Neoptera</taxon>
        <taxon>Endopterygota</taxon>
        <taxon>Coleoptera</taxon>
        <taxon>Polyphaga</taxon>
        <taxon>Cucujiformia</taxon>
        <taxon>Chrysomeloidea</taxon>
        <taxon>Cerambycidae</taxon>
        <taxon>Lamiinae</taxon>
        <taxon>Monochamini</taxon>
        <taxon>Molorchus</taxon>
    </lineage>
</organism>
<dbReference type="PANTHER" id="PTHR32170">
    <property type="entry name" value="PROTEASOME ACTIVATOR COMPLEX SUBUNIT 4"/>
    <property type="match status" value="1"/>
</dbReference>
<evidence type="ECO:0008006" key="14">
    <source>
        <dbReference type="Google" id="ProtNLM"/>
    </source>
</evidence>
<comment type="similarity">
    <text evidence="3">Belongs to the BLM10 family.</text>
</comment>
<keyword evidence="5" id="KW-0677">Repeat</keyword>
<dbReference type="Proteomes" id="UP001162164">
    <property type="component" value="Unassembled WGS sequence"/>
</dbReference>
<dbReference type="InterPro" id="IPR011989">
    <property type="entry name" value="ARM-like"/>
</dbReference>
<evidence type="ECO:0000256" key="3">
    <source>
        <dbReference type="ARBA" id="ARBA00005739"/>
    </source>
</evidence>
<sequence>MYRYFSTFENTIFHLIRASGVYFPASATQEILDEFRPRLCPFNSSNISNTVQYLELFLPCCVKPEEADIGYKLWFDEFMTLWDVCHNACAWENHMMGIMASIAQYQMGNIDWEPYIPNMFVRFQRTLQLPVTFKQRQLGKQHKIDTYAMAVWIVCALNSKSDTAFFHLEKLMQSLESYYHPANTGRWTPKLRELLRQLSYFFVQRIHAERYKTTSWDFYVPDHYKLSDESIDRFVTILKPCIEQAMFSRMGSQDTSLALQYLASVRPNIIIPMTLDKLYSSMYSLTEPHKLTSSMMGVIAVGRYMVQGSRNNFPEGPTHVIPLLTELLPGIDPNDIRKSYVTFNFIVHFVNMIPLINSSEAFNYHDLTEEEHTVCEATAETISESALGSVVGVVLHQCSPEIFKNALKMMFNFVINKVMEVQVSGKMLAVCCHCFAKVNPKETLKLFIPYLCDTIEQLLCENPNIEKEEHIDDELLYNLLILSEVVHGRSELINYMDRLMDILDKTLHMACVSASQLASRMLELVMSSLTSIQPTEVRSSPVEYSTPIKDFLSVREWGKPQDINDLKISWYVPQKTEVDMVQKLLNKFLVPELERVESVLEPWAFNLQVSGSNTVTMPDGRNVRKVIVDTLHRVQKKLLEDNEGDTQSIKYIINILSFTGKSFHMAKKLLEDRLHQKKLHLRHVLIDRVMLQQEFRIESRNCSFTETHKKILLDLFELSVSRYSEVRIAAQARLFGIISYFPYSYSVLTEKIKEILQLDSEKHHEKFKGCLYILLGPKSAPIVTRHDWEFIREMWPLIIKSMPSEKPSIISLMSSITDTIHKYFPTIAIKLIIPENVLKAAYNLNKNSPVCNLSQFQHVIDKGEEYLISKSDKKKQAYEGALNSLLDAVEKGNLHWRYNSMTLSFLRDLVHFDIKYNPRIVKFFLEASINESISIRKTAMRVLVFIMIQNKPKFKKIEIDPFKFSNVKLSQSESRPGIRDDNKWLLYNNKTLPKTSDEWEKLRFIHDQYTGYYTWPKKLEVYDSPSRQETAAKRMNNLNDSNVEKLIKYLSLEEKKGHDQFNAYRFLTFKNLFKIFEDKLLPIFTPHLKRLVQEKQESNQRCAAEIISAIIRGSKHWEYDKVENLWKILIPILETAISNICNETQTDWALCITMGIESRDPNRCHWLLEFLLDDPLKDPTSFVACSRLHLLSIAISQQSWRNSEIYNRLIEYLRPHLSHPFQNIREKISSCLTIIFCKDIIFPDGNKTDGPRIEQFFEEILPKFNILYNTNLAKSISGEHNNFNGISDNSNMVVFESEEEKEAVIRLFKIVAKFVTTNMVRVNFSGRPEFFDLLSLAALLQNSEIDEELSNIATNLLVVLAQTMTVEKYIPCAIDAIKKVAKCPSWSARAVIADFLPIFIFYNMATINAQKAWGLEIQRIVLDLLEDVQPEVRMSAAKVLSGLLHCQFILEPSELLNKLKLKAKTKLRHKTQNINQKENVSNGSIRFRHAGILGLCAFVNAHPYDVPDFLPDIFEQIRPHLNDPQPIPATIRKTLGDFKRTHHDNWEKHKLKFTEEELSLLSDLTVPPSYYV</sequence>
<gene>
    <name evidence="12" type="ORF">NQ317_001354</name>
</gene>
<dbReference type="Gene3D" id="1.25.10.10">
    <property type="entry name" value="Leucine-rich Repeat Variant"/>
    <property type="match status" value="1"/>
</dbReference>
<evidence type="ECO:0000256" key="2">
    <source>
        <dbReference type="ARBA" id="ARBA00004496"/>
    </source>
</evidence>
<dbReference type="Pfam" id="PF23096">
    <property type="entry name" value="HEAT_PSME4"/>
    <property type="match status" value="1"/>
</dbReference>
<protein>
    <recommendedName>
        <fullName evidence="14">Proteasome activator complex subunit 4</fullName>
    </recommendedName>
</protein>
<dbReference type="InterPro" id="IPR016024">
    <property type="entry name" value="ARM-type_fold"/>
</dbReference>
<comment type="subcellular location">
    <subcellularLocation>
        <location evidence="2">Cytoplasm</location>
    </subcellularLocation>
    <subcellularLocation>
        <location evidence="1">Nucleus speckle</location>
    </subcellularLocation>
</comment>
<evidence type="ECO:0000256" key="7">
    <source>
        <dbReference type="ARBA" id="ARBA00023204"/>
    </source>
</evidence>
<evidence type="ECO:0000259" key="9">
    <source>
        <dbReference type="Pfam" id="PF11919"/>
    </source>
</evidence>
<dbReference type="EMBL" id="JAPWTJ010000324">
    <property type="protein sequence ID" value="KAJ8979647.1"/>
    <property type="molecule type" value="Genomic_DNA"/>
</dbReference>
<keyword evidence="4" id="KW-0963">Cytoplasm</keyword>
<dbReference type="InterPro" id="IPR035309">
    <property type="entry name" value="PSME4"/>
</dbReference>
<evidence type="ECO:0000313" key="13">
    <source>
        <dbReference type="Proteomes" id="UP001162164"/>
    </source>
</evidence>
<feature type="domain" description="Proteasome activator complex subunit 4 C-terminal" evidence="9">
    <location>
        <begin position="1488"/>
        <end position="1572"/>
    </location>
</feature>
<comment type="caution">
    <text evidence="12">The sequence shown here is derived from an EMBL/GenBank/DDBJ whole genome shotgun (WGS) entry which is preliminary data.</text>
</comment>
<evidence type="ECO:0000313" key="12">
    <source>
        <dbReference type="EMBL" id="KAJ8979647.1"/>
    </source>
</evidence>
<dbReference type="SUPFAM" id="SSF48371">
    <property type="entry name" value="ARM repeat"/>
    <property type="match status" value="2"/>
</dbReference>
<dbReference type="InterPro" id="IPR021843">
    <property type="entry name" value="PSME4_C"/>
</dbReference>
<feature type="domain" description="Proteasome activator Blm10 middle HEAT repeats region" evidence="10">
    <location>
        <begin position="370"/>
        <end position="602"/>
    </location>
</feature>
<evidence type="ECO:0000256" key="5">
    <source>
        <dbReference type="ARBA" id="ARBA00022737"/>
    </source>
</evidence>
<reference evidence="12" key="1">
    <citation type="journal article" date="2023" name="Insect Mol. Biol.">
        <title>Genome sequencing provides insights into the evolution of gene families encoding plant cell wall-degrading enzymes in longhorned beetles.</title>
        <authorList>
            <person name="Shin N.R."/>
            <person name="Okamura Y."/>
            <person name="Kirsch R."/>
            <person name="Pauchet Y."/>
        </authorList>
    </citation>
    <scope>NUCLEOTIDE SEQUENCE</scope>
    <source>
        <strain evidence="12">MMC_N1</strain>
    </source>
</reference>
<accession>A0ABQ9JNY5</accession>
<evidence type="ECO:0000256" key="8">
    <source>
        <dbReference type="ARBA" id="ARBA00023242"/>
    </source>
</evidence>
<dbReference type="Pfam" id="PF16507">
    <property type="entry name" value="HEAT_PSME4_mid"/>
    <property type="match status" value="2"/>
</dbReference>
<keyword evidence="13" id="KW-1185">Reference proteome</keyword>
<evidence type="ECO:0000259" key="10">
    <source>
        <dbReference type="Pfam" id="PF16507"/>
    </source>
</evidence>
<keyword evidence="6" id="KW-0227">DNA damage</keyword>
<evidence type="ECO:0000259" key="11">
    <source>
        <dbReference type="Pfam" id="PF23096"/>
    </source>
</evidence>
<dbReference type="Pfam" id="PF11919">
    <property type="entry name" value="PSME4_C"/>
    <property type="match status" value="1"/>
</dbReference>
<feature type="domain" description="Proteasome activator Blm10 middle HEAT repeats region" evidence="10">
    <location>
        <begin position="168"/>
        <end position="365"/>
    </location>
</feature>
<dbReference type="InterPro" id="IPR032430">
    <property type="entry name" value="Blm10_mid"/>
</dbReference>
<name>A0ABQ9JNY5_9CUCU</name>
<keyword evidence="8" id="KW-0539">Nucleus</keyword>
<proteinExistence type="inferred from homology"/>
<evidence type="ECO:0000256" key="1">
    <source>
        <dbReference type="ARBA" id="ARBA00004324"/>
    </source>
</evidence>
<evidence type="ECO:0000256" key="6">
    <source>
        <dbReference type="ARBA" id="ARBA00022763"/>
    </source>
</evidence>